<dbReference type="Proteomes" id="UP000605427">
    <property type="component" value="Unassembled WGS sequence"/>
</dbReference>
<dbReference type="PROSITE" id="PS51186">
    <property type="entry name" value="GNAT"/>
    <property type="match status" value="1"/>
</dbReference>
<evidence type="ECO:0000259" key="3">
    <source>
        <dbReference type="PROSITE" id="PS51186"/>
    </source>
</evidence>
<evidence type="ECO:0000256" key="2">
    <source>
        <dbReference type="ARBA" id="ARBA00023315"/>
    </source>
</evidence>
<sequence>MSSEKSTSHERLREHEAVLVIREAVQNDAAVLAGMLREAAEVMVSRGVEQWKPEMFSMETILEYFDSRRVFLLTSDGNPAGLFTLQDSDPGYWQELNDERYLYLHRFTVRPEYRGFDYGGKMLHYAEAEAVRLGKRGLRLDCVAHLPGLNAYYQRSGFRFIAERDLRRSVGGRYVNLYEKTNQEQKNNGS</sequence>
<dbReference type="InterPro" id="IPR016181">
    <property type="entry name" value="Acyl_CoA_acyltransferase"/>
</dbReference>
<accession>A0ABQ1ZP00</accession>
<evidence type="ECO:0000313" key="4">
    <source>
        <dbReference type="EMBL" id="GGH70625.1"/>
    </source>
</evidence>
<feature type="domain" description="N-acetyltransferase" evidence="3">
    <location>
        <begin position="19"/>
        <end position="184"/>
    </location>
</feature>
<dbReference type="EMBL" id="BMDD01000001">
    <property type="protein sequence ID" value="GGH70625.1"/>
    <property type="molecule type" value="Genomic_DNA"/>
</dbReference>
<dbReference type="CDD" id="cd04301">
    <property type="entry name" value="NAT_SF"/>
    <property type="match status" value="1"/>
</dbReference>
<dbReference type="SUPFAM" id="SSF55729">
    <property type="entry name" value="Acyl-CoA N-acyltransferases (Nat)"/>
    <property type="match status" value="1"/>
</dbReference>
<dbReference type="InterPro" id="IPR050832">
    <property type="entry name" value="Bact_Acetyltransf"/>
</dbReference>
<dbReference type="InterPro" id="IPR000182">
    <property type="entry name" value="GNAT_dom"/>
</dbReference>
<keyword evidence="1" id="KW-0808">Transferase</keyword>
<dbReference type="RefSeq" id="WP_172239100.1">
    <property type="nucleotide sequence ID" value="NZ_BMDD01000001.1"/>
</dbReference>
<dbReference type="Gene3D" id="3.40.630.30">
    <property type="match status" value="1"/>
</dbReference>
<comment type="caution">
    <text evidence="4">The sequence shown here is derived from an EMBL/GenBank/DDBJ whole genome shotgun (WGS) entry which is preliminary data.</text>
</comment>
<protein>
    <submittedName>
        <fullName evidence="4">N-acetyltransferase</fullName>
    </submittedName>
</protein>
<organism evidence="4 5">
    <name type="scientific">Saccharibacillus endophyticus</name>
    <dbReference type="NCBI Taxonomy" id="2060666"/>
    <lineage>
        <taxon>Bacteria</taxon>
        <taxon>Bacillati</taxon>
        <taxon>Bacillota</taxon>
        <taxon>Bacilli</taxon>
        <taxon>Bacillales</taxon>
        <taxon>Paenibacillaceae</taxon>
        <taxon>Saccharibacillus</taxon>
    </lineage>
</organism>
<evidence type="ECO:0000313" key="5">
    <source>
        <dbReference type="Proteomes" id="UP000605427"/>
    </source>
</evidence>
<dbReference type="PANTHER" id="PTHR43877:SF2">
    <property type="entry name" value="AMINOALKYLPHOSPHONATE N-ACETYLTRANSFERASE-RELATED"/>
    <property type="match status" value="1"/>
</dbReference>
<keyword evidence="5" id="KW-1185">Reference proteome</keyword>
<name>A0ABQ1ZP00_9BACL</name>
<evidence type="ECO:0000256" key="1">
    <source>
        <dbReference type="ARBA" id="ARBA00022679"/>
    </source>
</evidence>
<dbReference type="Pfam" id="PF00583">
    <property type="entry name" value="Acetyltransf_1"/>
    <property type="match status" value="1"/>
</dbReference>
<proteinExistence type="predicted"/>
<gene>
    <name evidence="4" type="ORF">GCM10007362_06910</name>
</gene>
<keyword evidence="2" id="KW-0012">Acyltransferase</keyword>
<dbReference type="PANTHER" id="PTHR43877">
    <property type="entry name" value="AMINOALKYLPHOSPHONATE N-ACETYLTRANSFERASE-RELATED-RELATED"/>
    <property type="match status" value="1"/>
</dbReference>
<reference evidence="5" key="1">
    <citation type="journal article" date="2019" name="Int. J. Syst. Evol. Microbiol.">
        <title>The Global Catalogue of Microorganisms (GCM) 10K type strain sequencing project: providing services to taxonomists for standard genome sequencing and annotation.</title>
        <authorList>
            <consortium name="The Broad Institute Genomics Platform"/>
            <consortium name="The Broad Institute Genome Sequencing Center for Infectious Disease"/>
            <person name="Wu L."/>
            <person name="Ma J."/>
        </authorList>
    </citation>
    <scope>NUCLEOTIDE SEQUENCE [LARGE SCALE GENOMIC DNA]</scope>
    <source>
        <strain evidence="5">CCM 8702</strain>
    </source>
</reference>